<gene>
    <name evidence="1" type="ORF">FYC51_11205</name>
</gene>
<protein>
    <submittedName>
        <fullName evidence="1">Uncharacterized protein</fullName>
    </submittedName>
</protein>
<organism evidence="1 2">
    <name type="scientific">Agromyces mariniharenae</name>
    <dbReference type="NCBI Taxonomy" id="2604423"/>
    <lineage>
        <taxon>Bacteria</taxon>
        <taxon>Bacillati</taxon>
        <taxon>Actinomycetota</taxon>
        <taxon>Actinomycetes</taxon>
        <taxon>Micrococcales</taxon>
        <taxon>Microbacteriaceae</taxon>
        <taxon>Agromyces</taxon>
    </lineage>
</organism>
<evidence type="ECO:0000313" key="2">
    <source>
        <dbReference type="Proteomes" id="UP000325243"/>
    </source>
</evidence>
<comment type="caution">
    <text evidence="1">The sequence shown here is derived from an EMBL/GenBank/DDBJ whole genome shotgun (WGS) entry which is preliminary data.</text>
</comment>
<dbReference type="RefSeq" id="WP_148733606.1">
    <property type="nucleotide sequence ID" value="NZ_VSSB01000001.1"/>
</dbReference>
<proteinExistence type="predicted"/>
<sequence length="66" mass="6763">MAINPIERAQMLKALASETTAAIGALADSGEVAPGSAVFDAVAKLAIQANGISNVLVEVLNELRTR</sequence>
<dbReference type="EMBL" id="VSSB01000001">
    <property type="protein sequence ID" value="TYL54143.1"/>
    <property type="molecule type" value="Genomic_DNA"/>
</dbReference>
<name>A0A5S4V8D6_9MICO</name>
<evidence type="ECO:0000313" key="1">
    <source>
        <dbReference type="EMBL" id="TYL54143.1"/>
    </source>
</evidence>
<reference evidence="1 2" key="1">
    <citation type="submission" date="2019-08" db="EMBL/GenBank/DDBJ databases">
        <authorList>
            <person name="Hu J."/>
        </authorList>
    </citation>
    <scope>NUCLEOTIDE SEQUENCE [LARGE SCALE GENOMIC DNA]</scope>
    <source>
        <strain evidence="1 2">NEAU-184</strain>
    </source>
</reference>
<dbReference type="AlphaFoldDB" id="A0A5S4V8D6"/>
<dbReference type="Proteomes" id="UP000325243">
    <property type="component" value="Unassembled WGS sequence"/>
</dbReference>
<accession>A0A5S4V8D6</accession>
<keyword evidence="2" id="KW-1185">Reference proteome</keyword>